<sequence>MTYLFCFIIKHEFADEILQSPLTTILLLNFTDSIPPSTESVRPLI</sequence>
<dbReference type="AlphaFoldDB" id="A0A4R3VLL4"/>
<name>A0A4R3VLL4_9SPHI</name>
<reference evidence="1 2" key="1">
    <citation type="submission" date="2019-03" db="EMBL/GenBank/DDBJ databases">
        <title>Genomic Encyclopedia of Type Strains, Phase IV (KMG-IV): sequencing the most valuable type-strain genomes for metagenomic binning, comparative biology and taxonomic classification.</title>
        <authorList>
            <person name="Goeker M."/>
        </authorList>
    </citation>
    <scope>NUCLEOTIDE SEQUENCE [LARGE SCALE GENOMIC DNA]</scope>
    <source>
        <strain evidence="1 2">DSM 22362</strain>
    </source>
</reference>
<dbReference type="Proteomes" id="UP000295197">
    <property type="component" value="Unassembled WGS sequence"/>
</dbReference>
<comment type="caution">
    <text evidence="1">The sequence shown here is derived from an EMBL/GenBank/DDBJ whole genome shotgun (WGS) entry which is preliminary data.</text>
</comment>
<evidence type="ECO:0000313" key="1">
    <source>
        <dbReference type="EMBL" id="TCV04839.1"/>
    </source>
</evidence>
<proteinExistence type="predicted"/>
<protein>
    <submittedName>
        <fullName evidence="1">Uncharacterized protein</fullName>
    </submittedName>
</protein>
<accession>A0A4R3VLL4</accession>
<keyword evidence="2" id="KW-1185">Reference proteome</keyword>
<dbReference type="EMBL" id="SMBZ01000089">
    <property type="protein sequence ID" value="TCV04839.1"/>
    <property type="molecule type" value="Genomic_DNA"/>
</dbReference>
<gene>
    <name evidence="1" type="ORF">EDC17_10895</name>
</gene>
<organism evidence="1 2">
    <name type="scientific">Sphingobacterium alimentarium</name>
    <dbReference type="NCBI Taxonomy" id="797292"/>
    <lineage>
        <taxon>Bacteria</taxon>
        <taxon>Pseudomonadati</taxon>
        <taxon>Bacteroidota</taxon>
        <taxon>Sphingobacteriia</taxon>
        <taxon>Sphingobacteriales</taxon>
        <taxon>Sphingobacteriaceae</taxon>
        <taxon>Sphingobacterium</taxon>
    </lineage>
</organism>
<evidence type="ECO:0000313" key="2">
    <source>
        <dbReference type="Proteomes" id="UP000295197"/>
    </source>
</evidence>